<name>A0ACC1IJS0_9FUNG</name>
<sequence length="182" mass="21415">MQFYRNTWFGEYLYPVCDWEEPGCEIVCNMTSTYDTLDEKTFCFSRAIKSYDDIEFFIKLDDDSFVDMGYILKLLRNNTGSGRPVYISDHTRLEDEENPDVLDNVLYGNGKFYMFNRNLVNCLDTELKYHGPRNEDLVFGGMVNSGCGEQNVDYIQEDDNFIWHKQYTNKNKDINLGYIANH</sequence>
<dbReference type="Proteomes" id="UP001150581">
    <property type="component" value="Unassembled WGS sequence"/>
</dbReference>
<keyword evidence="2" id="KW-1185">Reference proteome</keyword>
<evidence type="ECO:0000313" key="1">
    <source>
        <dbReference type="EMBL" id="KAJ1897319.1"/>
    </source>
</evidence>
<gene>
    <name evidence="1" type="ORF">LPJ66_003442</name>
</gene>
<reference evidence="1" key="1">
    <citation type="submission" date="2022-07" db="EMBL/GenBank/DDBJ databases">
        <title>Phylogenomic reconstructions and comparative analyses of Kickxellomycotina fungi.</title>
        <authorList>
            <person name="Reynolds N.K."/>
            <person name="Stajich J.E."/>
            <person name="Barry K."/>
            <person name="Grigoriev I.V."/>
            <person name="Crous P."/>
            <person name="Smith M.E."/>
        </authorList>
    </citation>
    <scope>NUCLEOTIDE SEQUENCE</scope>
    <source>
        <strain evidence="1">Benny 63K</strain>
    </source>
</reference>
<accession>A0ACC1IJS0</accession>
<comment type="caution">
    <text evidence="1">The sequence shown here is derived from an EMBL/GenBank/DDBJ whole genome shotgun (WGS) entry which is preliminary data.</text>
</comment>
<evidence type="ECO:0000313" key="2">
    <source>
        <dbReference type="Proteomes" id="UP001150581"/>
    </source>
</evidence>
<organism evidence="1 2">
    <name type="scientific">Kickxella alabastrina</name>
    <dbReference type="NCBI Taxonomy" id="61397"/>
    <lineage>
        <taxon>Eukaryota</taxon>
        <taxon>Fungi</taxon>
        <taxon>Fungi incertae sedis</taxon>
        <taxon>Zoopagomycota</taxon>
        <taxon>Kickxellomycotina</taxon>
        <taxon>Kickxellomycetes</taxon>
        <taxon>Kickxellales</taxon>
        <taxon>Kickxellaceae</taxon>
        <taxon>Kickxella</taxon>
    </lineage>
</organism>
<dbReference type="EMBL" id="JANBPG010000345">
    <property type="protein sequence ID" value="KAJ1897319.1"/>
    <property type="molecule type" value="Genomic_DNA"/>
</dbReference>
<proteinExistence type="predicted"/>
<protein>
    <submittedName>
        <fullName evidence="1">Uncharacterized protein</fullName>
    </submittedName>
</protein>